<dbReference type="Gene3D" id="1.20.80.10">
    <property type="match status" value="1"/>
</dbReference>
<feature type="compositionally biased region" description="Polar residues" evidence="3">
    <location>
        <begin position="298"/>
        <end position="308"/>
    </location>
</feature>
<dbReference type="GO" id="GO:0005200">
    <property type="term" value="F:structural constituent of cytoskeleton"/>
    <property type="evidence" value="ECO:0007669"/>
    <property type="project" value="InterPro"/>
</dbReference>
<dbReference type="InterPro" id="IPR019748">
    <property type="entry name" value="FERM_central"/>
</dbReference>
<dbReference type="SMART" id="SM01244">
    <property type="entry name" value="IRS"/>
    <property type="match status" value="1"/>
</dbReference>
<dbReference type="InterPro" id="IPR011993">
    <property type="entry name" value="PH-like_dom_sf"/>
</dbReference>
<dbReference type="Gene3D" id="2.30.29.30">
    <property type="entry name" value="Pleckstrin-homology domain (PH domain)/Phosphotyrosine-binding domain (PTB)"/>
    <property type="match status" value="1"/>
</dbReference>
<dbReference type="PANTHER" id="PTHR19981">
    <property type="entry name" value="TALIN"/>
    <property type="match status" value="1"/>
</dbReference>
<dbReference type="GO" id="GO:0030036">
    <property type="term" value="P:actin cytoskeleton organization"/>
    <property type="evidence" value="ECO:0007669"/>
    <property type="project" value="TreeGrafter"/>
</dbReference>
<dbReference type="PROSITE" id="PS50057">
    <property type="entry name" value="FERM_3"/>
    <property type="match status" value="1"/>
</dbReference>
<dbReference type="Pfam" id="PF01608">
    <property type="entry name" value="I_LWEQ"/>
    <property type="match status" value="1"/>
</dbReference>
<reference evidence="6" key="1">
    <citation type="submission" date="2022-11" db="UniProtKB">
        <authorList>
            <consortium name="WormBaseParasite"/>
        </authorList>
    </citation>
    <scope>IDENTIFICATION</scope>
</reference>
<dbReference type="InterPro" id="IPR002558">
    <property type="entry name" value="ILWEQ_dom"/>
</dbReference>
<dbReference type="Proteomes" id="UP000887572">
    <property type="component" value="Unplaced"/>
</dbReference>
<dbReference type="Pfam" id="PF09141">
    <property type="entry name" value="Talin_middle"/>
    <property type="match status" value="1"/>
</dbReference>
<feature type="compositionally biased region" description="Basic and acidic residues" evidence="3">
    <location>
        <begin position="271"/>
        <end position="282"/>
    </location>
</feature>
<accession>A0A914HIY2</accession>
<feature type="domain" description="FERM" evidence="4">
    <location>
        <begin position="1"/>
        <end position="228"/>
    </location>
</feature>
<feature type="compositionally biased region" description="Low complexity" evidence="3">
    <location>
        <begin position="335"/>
        <end position="348"/>
    </location>
</feature>
<dbReference type="CDD" id="cd10569">
    <property type="entry name" value="FERM_C_Talin"/>
    <property type="match status" value="1"/>
</dbReference>
<evidence type="ECO:0000313" key="5">
    <source>
        <dbReference type="Proteomes" id="UP000887572"/>
    </source>
</evidence>
<sequence>MKRHERSPPGVDLVPASQRRRLSFSHSDLDNPEQAKELFEQCLDQVLGGLHPVSRDTAIRLAAIHCYIQFGQYHKGVEQYIRAYNLLPKEYTHGKSVHSREHEKNIVEQYRNLSFADAMAAKRKYCDICRNLPTYGMIFFEVKEPQGTRLVPRLFGVNKECVMSVDKKSKIVRKLWPLEQLRRWAAGPTTFNIDFGDYQDGYYSVQTTEAEKIKRLIAEFVDVIIWVKKIVDPFGLEGDEGAIMIEDFVLRARSVPLSLGGFTDKITPPKPEQKFPRPKESSPIHAAEFPSIGPDFTLRTQPDESQPMAQPPKYEQYDELSFAKTALPTSPFPDQNVPSQLPVPQLPQKTIPLPQDALRQPPTTNGRQSLPPSLTSSMHQKYQSAVSPASMSILTEQEIVYEISIRNGGQARRSFEQYYSQNRNLQGLREVIEQSVRRMGESSGQLTKRQIVNFSLTEEQRQMAIQLGEDTIRHRAVVFLASTAQIVEWTSDHQLRPKYAAAQVAVVQASDNLCEMVQCFCELCAIRPETMKICPVVSSVLAAFSDLLAKLNPEKCEKRSVFLSSASLVGETVFTLLNALNNEEEEAMEDRRFYVAMNEVIQQVANGTANLVIQAKSLPTSYGENEKVIESATNVALFTSELIALSRVLVSIMAHPACQKRVQNAVEKVRSATRELLEHAKADAFNQFALTGTAEHYVQMHKNALMAEMALKQLLKQTVA</sequence>
<dbReference type="InterPro" id="IPR014352">
    <property type="entry name" value="FERM/acyl-CoA-bd_prot_sf"/>
</dbReference>
<dbReference type="InterPro" id="IPR035964">
    <property type="entry name" value="I/LWEQ_dom_sf"/>
</dbReference>
<keyword evidence="2" id="KW-0963">Cytoplasm</keyword>
<keyword evidence="5" id="KW-1185">Reference proteome</keyword>
<dbReference type="Pfam" id="PF00373">
    <property type="entry name" value="FERM_M"/>
    <property type="match status" value="1"/>
</dbReference>
<dbReference type="GO" id="GO:0005178">
    <property type="term" value="F:integrin binding"/>
    <property type="evidence" value="ECO:0007669"/>
    <property type="project" value="TreeGrafter"/>
</dbReference>
<evidence type="ECO:0000256" key="3">
    <source>
        <dbReference type="SAM" id="MobiDB-lite"/>
    </source>
</evidence>
<dbReference type="GO" id="GO:0005737">
    <property type="term" value="C:cytoplasm"/>
    <property type="evidence" value="ECO:0007669"/>
    <property type="project" value="UniProtKB-SubCell"/>
</dbReference>
<feature type="region of interest" description="Disordered" evidence="3">
    <location>
        <begin position="262"/>
        <end position="312"/>
    </location>
</feature>
<dbReference type="GO" id="GO:0005925">
    <property type="term" value="C:focal adhesion"/>
    <property type="evidence" value="ECO:0007669"/>
    <property type="project" value="InterPro"/>
</dbReference>
<dbReference type="SUPFAM" id="SSF109885">
    <property type="entry name" value="I/LWEQ domain"/>
    <property type="match status" value="1"/>
</dbReference>
<evidence type="ECO:0000256" key="2">
    <source>
        <dbReference type="ARBA" id="ARBA00022490"/>
    </source>
</evidence>
<dbReference type="InterPro" id="IPR036476">
    <property type="entry name" value="Talin_cent_sf"/>
</dbReference>
<dbReference type="Gene3D" id="1.20.120.230">
    <property type="entry name" value="Alpha-catenin/vinculin-like"/>
    <property type="match status" value="1"/>
</dbReference>
<proteinExistence type="predicted"/>
<dbReference type="SUPFAM" id="SSF109880">
    <property type="entry name" value="A middle domain of Talin 1"/>
    <property type="match status" value="1"/>
</dbReference>
<comment type="subcellular location">
    <subcellularLocation>
        <location evidence="1">Cytoplasm</location>
    </subcellularLocation>
</comment>
<dbReference type="PANTHER" id="PTHR19981:SF1">
    <property type="entry name" value="RHEA, ISOFORM B"/>
    <property type="match status" value="1"/>
</dbReference>
<dbReference type="GO" id="GO:0005886">
    <property type="term" value="C:plasma membrane"/>
    <property type="evidence" value="ECO:0007669"/>
    <property type="project" value="TreeGrafter"/>
</dbReference>
<dbReference type="CDD" id="cd14473">
    <property type="entry name" value="FERM_B-lobe"/>
    <property type="match status" value="1"/>
</dbReference>
<feature type="compositionally biased region" description="Polar residues" evidence="3">
    <location>
        <begin position="361"/>
        <end position="381"/>
    </location>
</feature>
<dbReference type="GO" id="GO:0001726">
    <property type="term" value="C:ruffle"/>
    <property type="evidence" value="ECO:0007669"/>
    <property type="project" value="InterPro"/>
</dbReference>
<dbReference type="GO" id="GO:0003779">
    <property type="term" value="F:actin binding"/>
    <property type="evidence" value="ECO:0007669"/>
    <property type="project" value="InterPro"/>
</dbReference>
<dbReference type="InterPro" id="IPR000299">
    <property type="entry name" value="FERM_domain"/>
</dbReference>
<dbReference type="Pfam" id="PF02174">
    <property type="entry name" value="IRS"/>
    <property type="match status" value="1"/>
</dbReference>
<dbReference type="InterPro" id="IPR002404">
    <property type="entry name" value="IRS_PTB"/>
</dbReference>
<dbReference type="WBParaSite" id="Gr19_v10_g17322.t1">
    <property type="protein sequence ID" value="Gr19_v10_g17322.t1"/>
    <property type="gene ID" value="Gr19_v10_g17322"/>
</dbReference>
<evidence type="ECO:0000313" key="6">
    <source>
        <dbReference type="WBParaSite" id="Gr19_v10_g17322.t1"/>
    </source>
</evidence>
<dbReference type="FunFam" id="2.30.29.30:FF:000028">
    <property type="entry name" value="Talin 2"/>
    <property type="match status" value="1"/>
</dbReference>
<evidence type="ECO:0000256" key="1">
    <source>
        <dbReference type="ARBA" id="ARBA00004496"/>
    </source>
</evidence>
<feature type="region of interest" description="Disordered" evidence="3">
    <location>
        <begin position="326"/>
        <end position="381"/>
    </location>
</feature>
<dbReference type="SUPFAM" id="SSF50729">
    <property type="entry name" value="PH domain-like"/>
    <property type="match status" value="1"/>
</dbReference>
<dbReference type="GO" id="GO:0098609">
    <property type="term" value="P:cell-cell adhesion"/>
    <property type="evidence" value="ECO:0007669"/>
    <property type="project" value="TreeGrafter"/>
</dbReference>
<dbReference type="InterPro" id="IPR015224">
    <property type="entry name" value="Talin_cent"/>
</dbReference>
<dbReference type="SUPFAM" id="SSF47031">
    <property type="entry name" value="Second domain of FERM"/>
    <property type="match status" value="1"/>
</dbReference>
<name>A0A914HIY2_GLORO</name>
<dbReference type="AlphaFoldDB" id="A0A914HIY2"/>
<protein>
    <submittedName>
        <fullName evidence="6">FERM domain-containing protein</fullName>
    </submittedName>
</protein>
<evidence type="ECO:0000259" key="4">
    <source>
        <dbReference type="PROSITE" id="PS50057"/>
    </source>
</evidence>
<dbReference type="InterPro" id="IPR035963">
    <property type="entry name" value="FERM_2"/>
</dbReference>
<dbReference type="Gene3D" id="1.20.1420.10">
    <property type="entry name" value="Talin, central domain"/>
    <property type="match status" value="1"/>
</dbReference>
<organism evidence="5 6">
    <name type="scientific">Globodera rostochiensis</name>
    <name type="common">Golden nematode worm</name>
    <name type="synonym">Heterodera rostochiensis</name>
    <dbReference type="NCBI Taxonomy" id="31243"/>
    <lineage>
        <taxon>Eukaryota</taxon>
        <taxon>Metazoa</taxon>
        <taxon>Ecdysozoa</taxon>
        <taxon>Nematoda</taxon>
        <taxon>Chromadorea</taxon>
        <taxon>Rhabditida</taxon>
        <taxon>Tylenchina</taxon>
        <taxon>Tylenchomorpha</taxon>
        <taxon>Tylenchoidea</taxon>
        <taxon>Heteroderidae</taxon>
        <taxon>Heteroderinae</taxon>
        <taxon>Globodera</taxon>
    </lineage>
</organism>